<accession>A0A6J4HIK6</accession>
<dbReference type="EMBL" id="CADCTO010000084">
    <property type="protein sequence ID" value="CAA9224176.1"/>
    <property type="molecule type" value="Genomic_DNA"/>
</dbReference>
<comment type="similarity">
    <text evidence="2 6">Belongs to the transposase mutator family.</text>
</comment>
<evidence type="ECO:0000256" key="5">
    <source>
        <dbReference type="ARBA" id="ARBA00023172"/>
    </source>
</evidence>
<sequence>MAKRVPASVRTDQSIRELLSGGSGGDVRSELIRLGVRRIVEEALEREVGEFLGRGFYRREGGGAAEARGYRNGYRTGHLDSAEGEIPFAVPQVSDTGDEPFESKVRRHVKGRTDQLEHLATEMFARGLSTRDIEAAFTDDDGSKLLSRSAVSDITEVLWQQYEAFATRDLSSHEIAYLFLDGVAERLNPSERRQAVLCAWGIGVEGSKHLLHLSPGTKEDTASCKAFIQDMKRRGLCDPLLVTTDGAAGLVRAVEECFPRSARQRCLVHKMRNLQVKVTDEQIWPQLKAEASSAYQAANAETARLLRDGFVKRWQKKFPTAVACFEEDFEACVAHLAFPVTHRQAIRSTNLLERLFEENRRRTKVLPHAFGERPMLKLMFAAVIRAAERWRKLKVTNFEREQLRQLRVEMDERFKRRHAPAVTPAPSPFSSETGT</sequence>
<keyword evidence="5 6" id="KW-0233">DNA recombination</keyword>
<proteinExistence type="inferred from homology"/>
<evidence type="ECO:0000313" key="7">
    <source>
        <dbReference type="EMBL" id="CAA9224176.1"/>
    </source>
</evidence>
<gene>
    <name evidence="7" type="ORF">AVDCRST_MAG63-642</name>
</gene>
<keyword evidence="6" id="KW-0814">Transposable element</keyword>
<protein>
    <recommendedName>
        <fullName evidence="6">Mutator family transposase</fullName>
    </recommendedName>
</protein>
<evidence type="ECO:0000256" key="2">
    <source>
        <dbReference type="ARBA" id="ARBA00010961"/>
    </source>
</evidence>
<evidence type="ECO:0000256" key="1">
    <source>
        <dbReference type="ARBA" id="ARBA00002190"/>
    </source>
</evidence>
<dbReference type="GO" id="GO:0006313">
    <property type="term" value="P:DNA transposition"/>
    <property type="evidence" value="ECO:0007669"/>
    <property type="project" value="UniProtKB-UniRule"/>
</dbReference>
<comment type="function">
    <text evidence="1 6">Required for the transposition of the insertion element.</text>
</comment>
<dbReference type="Pfam" id="PF00872">
    <property type="entry name" value="Transposase_mut"/>
    <property type="match status" value="1"/>
</dbReference>
<keyword evidence="4 6" id="KW-0238">DNA-binding</keyword>
<dbReference type="PANTHER" id="PTHR33217:SF9">
    <property type="entry name" value="MUTATOR FAMILY TRANSPOSASE"/>
    <property type="match status" value="1"/>
</dbReference>
<reference evidence="7" key="1">
    <citation type="submission" date="2020-02" db="EMBL/GenBank/DDBJ databases">
        <authorList>
            <person name="Meier V. D."/>
        </authorList>
    </citation>
    <scope>NUCLEOTIDE SEQUENCE</scope>
    <source>
        <strain evidence="7">AVDCRST_MAG63</strain>
    </source>
</reference>
<dbReference type="GO" id="GO:0004803">
    <property type="term" value="F:transposase activity"/>
    <property type="evidence" value="ECO:0007669"/>
    <property type="project" value="UniProtKB-UniRule"/>
</dbReference>
<dbReference type="NCBIfam" id="NF033543">
    <property type="entry name" value="transpos_IS256"/>
    <property type="match status" value="1"/>
</dbReference>
<evidence type="ECO:0000256" key="4">
    <source>
        <dbReference type="ARBA" id="ARBA00023125"/>
    </source>
</evidence>
<evidence type="ECO:0000256" key="3">
    <source>
        <dbReference type="ARBA" id="ARBA00022578"/>
    </source>
</evidence>
<name>A0A6J4HIK6_9BACT</name>
<dbReference type="AlphaFoldDB" id="A0A6J4HIK6"/>
<dbReference type="InterPro" id="IPR001207">
    <property type="entry name" value="Transposase_mutator"/>
</dbReference>
<evidence type="ECO:0000256" key="6">
    <source>
        <dbReference type="RuleBase" id="RU365089"/>
    </source>
</evidence>
<keyword evidence="3 6" id="KW-0815">Transposition</keyword>
<dbReference type="GO" id="GO:0003677">
    <property type="term" value="F:DNA binding"/>
    <property type="evidence" value="ECO:0007669"/>
    <property type="project" value="UniProtKB-UniRule"/>
</dbReference>
<dbReference type="PANTHER" id="PTHR33217">
    <property type="entry name" value="TRANSPOSASE FOR INSERTION SEQUENCE ELEMENT IS1081"/>
    <property type="match status" value="1"/>
</dbReference>
<organism evidence="7">
    <name type="scientific">uncultured Armatimonadetes bacterium</name>
    <dbReference type="NCBI Taxonomy" id="157466"/>
    <lineage>
        <taxon>Bacteria</taxon>
        <taxon>Bacillati</taxon>
        <taxon>Armatimonadota</taxon>
        <taxon>environmental samples</taxon>
    </lineage>
</organism>